<sequence length="61" mass="6983">MDEEALIVWQDVLDEIAAGRPHNLSCPYCRHTPLSMETEGRRTRIECGDCKKYLEGHFGGF</sequence>
<dbReference type="Proteomes" id="UP000001880">
    <property type="component" value="Chromosome"/>
</dbReference>
<proteinExistence type="predicted"/>
<dbReference type="AlphaFoldDB" id="D0LX66"/>
<name>D0LX66_HALO1</name>
<accession>D0LX66</accession>
<organism evidence="1 2">
    <name type="scientific">Haliangium ochraceum (strain DSM 14365 / JCM 11303 / SMP-2)</name>
    <dbReference type="NCBI Taxonomy" id="502025"/>
    <lineage>
        <taxon>Bacteria</taxon>
        <taxon>Pseudomonadati</taxon>
        <taxon>Myxococcota</taxon>
        <taxon>Polyangia</taxon>
        <taxon>Haliangiales</taxon>
        <taxon>Kofleriaceae</taxon>
        <taxon>Haliangium</taxon>
    </lineage>
</organism>
<dbReference type="OrthoDB" id="2418141at2"/>
<evidence type="ECO:0000313" key="2">
    <source>
        <dbReference type="Proteomes" id="UP000001880"/>
    </source>
</evidence>
<keyword evidence="2" id="KW-1185">Reference proteome</keyword>
<reference evidence="1 2" key="1">
    <citation type="journal article" date="2010" name="Stand. Genomic Sci.">
        <title>Complete genome sequence of Haliangium ochraceum type strain (SMP-2).</title>
        <authorList>
            <consortium name="US DOE Joint Genome Institute (JGI-PGF)"/>
            <person name="Ivanova N."/>
            <person name="Daum C."/>
            <person name="Lang E."/>
            <person name="Abt B."/>
            <person name="Kopitz M."/>
            <person name="Saunders E."/>
            <person name="Lapidus A."/>
            <person name="Lucas S."/>
            <person name="Glavina Del Rio T."/>
            <person name="Nolan M."/>
            <person name="Tice H."/>
            <person name="Copeland A."/>
            <person name="Cheng J.F."/>
            <person name="Chen F."/>
            <person name="Bruce D."/>
            <person name="Goodwin L."/>
            <person name="Pitluck S."/>
            <person name="Mavromatis K."/>
            <person name="Pati A."/>
            <person name="Mikhailova N."/>
            <person name="Chen A."/>
            <person name="Palaniappan K."/>
            <person name="Land M."/>
            <person name="Hauser L."/>
            <person name="Chang Y.J."/>
            <person name="Jeffries C.D."/>
            <person name="Detter J.C."/>
            <person name="Brettin T."/>
            <person name="Rohde M."/>
            <person name="Goker M."/>
            <person name="Bristow J."/>
            <person name="Markowitz V."/>
            <person name="Eisen J.A."/>
            <person name="Hugenholtz P."/>
            <person name="Kyrpides N.C."/>
            <person name="Klenk H.P."/>
        </authorList>
    </citation>
    <scope>NUCLEOTIDE SEQUENCE [LARGE SCALE GENOMIC DNA]</scope>
    <source>
        <strain evidence="2">DSM 14365 / CIP 107738 / JCM 11303 / AJ 13395 / SMP-2</strain>
    </source>
</reference>
<dbReference type="KEGG" id="hoh:Hoch_3606"/>
<protein>
    <submittedName>
        <fullName evidence="1">Uncharacterized protein</fullName>
    </submittedName>
</protein>
<gene>
    <name evidence="1" type="ordered locus">Hoch_3606</name>
</gene>
<dbReference type="STRING" id="502025.Hoch_3606"/>
<dbReference type="HOGENOM" id="CLU_2916163_0_0_7"/>
<dbReference type="RefSeq" id="WP_012828707.1">
    <property type="nucleotide sequence ID" value="NC_013440.1"/>
</dbReference>
<dbReference type="EMBL" id="CP001804">
    <property type="protein sequence ID" value="ACY16108.1"/>
    <property type="molecule type" value="Genomic_DNA"/>
</dbReference>
<evidence type="ECO:0000313" key="1">
    <source>
        <dbReference type="EMBL" id="ACY16108.1"/>
    </source>
</evidence>